<gene>
    <name evidence="1" type="ORF">SDC9_148337</name>
</gene>
<proteinExistence type="predicted"/>
<protein>
    <submittedName>
        <fullName evidence="1">Uncharacterized protein</fullName>
    </submittedName>
</protein>
<evidence type="ECO:0000313" key="1">
    <source>
        <dbReference type="EMBL" id="MPN01134.1"/>
    </source>
</evidence>
<reference evidence="1" key="1">
    <citation type="submission" date="2019-08" db="EMBL/GenBank/DDBJ databases">
        <authorList>
            <person name="Kucharzyk K."/>
            <person name="Murdoch R.W."/>
            <person name="Higgins S."/>
            <person name="Loffler F."/>
        </authorList>
    </citation>
    <scope>NUCLEOTIDE SEQUENCE</scope>
</reference>
<name>A0A645EK91_9ZZZZ</name>
<comment type="caution">
    <text evidence="1">The sequence shown here is derived from an EMBL/GenBank/DDBJ whole genome shotgun (WGS) entry which is preliminary data.</text>
</comment>
<dbReference type="AlphaFoldDB" id="A0A645EK91"/>
<sequence>MRALGQHIEHVFGTNDREQVGLGVAVEGGQENMAPRLDQSCAGGDNAGRIRDVFEHFQAGHGIERAGHFVGQLFDSNLAVIDLLAAFKQVQLGNAERLFGKINAGDVGSTCRHAFGEQSAATADIEDTLAGQADCTIDPVKAQRVDVVQRLEFAVRVPPAVGKFSKFVEFGLIGVEHGGQWFGRKRKSPAMRGFSLKRRRITWCR</sequence>
<accession>A0A645EK91</accession>
<dbReference type="EMBL" id="VSSQ01047157">
    <property type="protein sequence ID" value="MPN01134.1"/>
    <property type="molecule type" value="Genomic_DNA"/>
</dbReference>
<organism evidence="1">
    <name type="scientific">bioreactor metagenome</name>
    <dbReference type="NCBI Taxonomy" id="1076179"/>
    <lineage>
        <taxon>unclassified sequences</taxon>
        <taxon>metagenomes</taxon>
        <taxon>ecological metagenomes</taxon>
    </lineage>
</organism>